<dbReference type="OrthoDB" id="21643at2759"/>
<reference evidence="2" key="1">
    <citation type="submission" date="2022-07" db="EMBL/GenBank/DDBJ databases">
        <title>Phylogenomic reconstructions and comparative analyses of Kickxellomycotina fungi.</title>
        <authorList>
            <person name="Reynolds N.K."/>
            <person name="Stajich J.E."/>
            <person name="Barry K."/>
            <person name="Grigoriev I.V."/>
            <person name="Crous P."/>
            <person name="Smith M.E."/>
        </authorList>
    </citation>
    <scope>NUCLEOTIDE SEQUENCE</scope>
    <source>
        <strain evidence="2">BCRC 34381</strain>
    </source>
</reference>
<evidence type="ECO:0000313" key="2">
    <source>
        <dbReference type="EMBL" id="KAJ1726768.1"/>
    </source>
</evidence>
<dbReference type="AlphaFoldDB" id="A0A9W7Y898"/>
<name>A0A9W7Y898_9FUNG</name>
<feature type="compositionally biased region" description="Basic and acidic residues" evidence="1">
    <location>
        <begin position="125"/>
        <end position="137"/>
    </location>
</feature>
<evidence type="ECO:0000313" key="3">
    <source>
        <dbReference type="Proteomes" id="UP001143981"/>
    </source>
</evidence>
<dbReference type="EMBL" id="JANBOI010001379">
    <property type="protein sequence ID" value="KAJ1726768.1"/>
    <property type="molecule type" value="Genomic_DNA"/>
</dbReference>
<feature type="compositionally biased region" description="Basic and acidic residues" evidence="1">
    <location>
        <begin position="148"/>
        <end position="161"/>
    </location>
</feature>
<keyword evidence="3" id="KW-1185">Reference proteome</keyword>
<sequence length="161" mass="17550">DEGEPDAMDVDEDETPAGGLKGLFGGSGGEAAKGGMFGDTQSGQFLFTEMLGLEADERSAALEAEADSHMGPVTGGARMDGIAERNLNANRLPMFFPDVDAPTFRRPEAAFQRQKTEEELEADLDGVRRELTDEYKAQQRAAQRKARKLYERQPKGPTDPK</sequence>
<gene>
    <name evidence="2" type="ORF">LPJ61_004971</name>
</gene>
<feature type="region of interest" description="Disordered" evidence="1">
    <location>
        <begin position="106"/>
        <end position="161"/>
    </location>
</feature>
<feature type="non-terminal residue" evidence="2">
    <location>
        <position position="1"/>
    </location>
</feature>
<organism evidence="2 3">
    <name type="scientific">Coemansia biformis</name>
    <dbReference type="NCBI Taxonomy" id="1286918"/>
    <lineage>
        <taxon>Eukaryota</taxon>
        <taxon>Fungi</taxon>
        <taxon>Fungi incertae sedis</taxon>
        <taxon>Zoopagomycota</taxon>
        <taxon>Kickxellomycotina</taxon>
        <taxon>Kickxellomycetes</taxon>
        <taxon>Kickxellales</taxon>
        <taxon>Kickxellaceae</taxon>
        <taxon>Coemansia</taxon>
    </lineage>
</organism>
<evidence type="ECO:0000256" key="1">
    <source>
        <dbReference type="SAM" id="MobiDB-lite"/>
    </source>
</evidence>
<feature type="compositionally biased region" description="Acidic residues" evidence="1">
    <location>
        <begin position="1"/>
        <end position="15"/>
    </location>
</feature>
<feature type="region of interest" description="Disordered" evidence="1">
    <location>
        <begin position="1"/>
        <end position="26"/>
    </location>
</feature>
<protein>
    <submittedName>
        <fullName evidence="2">Uncharacterized protein</fullName>
    </submittedName>
</protein>
<accession>A0A9W7Y898</accession>
<dbReference type="Proteomes" id="UP001143981">
    <property type="component" value="Unassembled WGS sequence"/>
</dbReference>
<comment type="caution">
    <text evidence="2">The sequence shown here is derived from an EMBL/GenBank/DDBJ whole genome shotgun (WGS) entry which is preliminary data.</text>
</comment>
<proteinExistence type="predicted"/>